<dbReference type="InterPro" id="IPR023198">
    <property type="entry name" value="PGP-like_dom2"/>
</dbReference>
<dbReference type="SFLD" id="SFLDG01129">
    <property type="entry name" value="C1.5:_HAD__Beta-PGM__Phosphata"/>
    <property type="match status" value="1"/>
</dbReference>
<dbReference type="GO" id="GO:0008967">
    <property type="term" value="F:phosphoglycolate phosphatase activity"/>
    <property type="evidence" value="ECO:0007669"/>
    <property type="project" value="TreeGrafter"/>
</dbReference>
<dbReference type="Gene3D" id="1.10.150.240">
    <property type="entry name" value="Putative phosphatase, domain 2"/>
    <property type="match status" value="1"/>
</dbReference>
<dbReference type="InterPro" id="IPR036412">
    <property type="entry name" value="HAD-like_sf"/>
</dbReference>
<dbReference type="PANTHER" id="PTHR43434">
    <property type="entry name" value="PHOSPHOGLYCOLATE PHOSPHATASE"/>
    <property type="match status" value="1"/>
</dbReference>
<dbReference type="InterPro" id="IPR023214">
    <property type="entry name" value="HAD_sf"/>
</dbReference>
<evidence type="ECO:0000313" key="2">
    <source>
        <dbReference type="Proteomes" id="UP000234190"/>
    </source>
</evidence>
<dbReference type="SFLD" id="SFLDS00003">
    <property type="entry name" value="Haloacid_Dehalogenase"/>
    <property type="match status" value="1"/>
</dbReference>
<dbReference type="Gene3D" id="3.40.50.1000">
    <property type="entry name" value="HAD superfamily/HAD-like"/>
    <property type="match status" value="1"/>
</dbReference>
<dbReference type="SFLD" id="SFLDG01135">
    <property type="entry name" value="C1.5.6:_HAD__Beta-PGM__Phospha"/>
    <property type="match status" value="1"/>
</dbReference>
<dbReference type="InterPro" id="IPR006439">
    <property type="entry name" value="HAD-SF_hydro_IA"/>
</dbReference>
<dbReference type="InterPro" id="IPR041492">
    <property type="entry name" value="HAD_2"/>
</dbReference>
<comment type="caution">
    <text evidence="1">The sequence shown here is derived from an EMBL/GenBank/DDBJ whole genome shotgun (WGS) entry which is preliminary data.</text>
</comment>
<organism evidence="1 2">
    <name type="scientific">Pollutimonas subterranea</name>
    <dbReference type="NCBI Taxonomy" id="2045210"/>
    <lineage>
        <taxon>Bacteria</taxon>
        <taxon>Pseudomonadati</taxon>
        <taxon>Pseudomonadota</taxon>
        <taxon>Betaproteobacteria</taxon>
        <taxon>Burkholderiales</taxon>
        <taxon>Alcaligenaceae</taxon>
        <taxon>Pollutimonas</taxon>
    </lineage>
</organism>
<keyword evidence="2" id="KW-1185">Reference proteome</keyword>
<dbReference type="GO" id="GO:0005829">
    <property type="term" value="C:cytosol"/>
    <property type="evidence" value="ECO:0007669"/>
    <property type="project" value="TreeGrafter"/>
</dbReference>
<accession>A0A2N4U9L1</accession>
<dbReference type="AlphaFoldDB" id="A0A2N4U9L1"/>
<dbReference type="OrthoDB" id="9782449at2"/>
<dbReference type="PANTHER" id="PTHR43434:SF24">
    <property type="entry name" value="HYDROLASE-RELATED"/>
    <property type="match status" value="1"/>
</dbReference>
<gene>
    <name evidence="1" type="ORF">CR159_01410</name>
</gene>
<sequence length="226" mass="24977">MKRYEAVVFDWDGTVMDSTHSIVSAIQCACADIELPVPSASEASWVIGLSLESALYRCVPTLTADKLPLFLDRYRFHFLRRDPEIKLFDGILDLFELLASRQVLLGVATGKSRVGLDRVLGNMQLQSRFHATRCADESFGKPNPAMLLEIMSELDLRPEQILMVGDTSHDVLMASNAGVDSMAVTYGAHDRQTLIDAKPTTMVSSVSEMQSWLLDRVGPLATTAVR</sequence>
<evidence type="ECO:0000313" key="1">
    <source>
        <dbReference type="EMBL" id="PLC51712.1"/>
    </source>
</evidence>
<dbReference type="InterPro" id="IPR050155">
    <property type="entry name" value="HAD-like_hydrolase_sf"/>
</dbReference>
<dbReference type="SUPFAM" id="SSF56784">
    <property type="entry name" value="HAD-like"/>
    <property type="match status" value="1"/>
</dbReference>
<dbReference type="GO" id="GO:0006281">
    <property type="term" value="P:DNA repair"/>
    <property type="evidence" value="ECO:0007669"/>
    <property type="project" value="TreeGrafter"/>
</dbReference>
<keyword evidence="1" id="KW-0378">Hydrolase</keyword>
<dbReference type="NCBIfam" id="TIGR01549">
    <property type="entry name" value="HAD-SF-IA-v1"/>
    <property type="match status" value="1"/>
</dbReference>
<dbReference type="Pfam" id="PF13419">
    <property type="entry name" value="HAD_2"/>
    <property type="match status" value="1"/>
</dbReference>
<dbReference type="RefSeq" id="WP_102072201.1">
    <property type="nucleotide sequence ID" value="NZ_PDNW01000001.1"/>
</dbReference>
<dbReference type="EMBL" id="PDNW01000001">
    <property type="protein sequence ID" value="PLC51712.1"/>
    <property type="molecule type" value="Genomic_DNA"/>
</dbReference>
<protein>
    <submittedName>
        <fullName evidence="1">HAD family hydrolase</fullName>
    </submittedName>
</protein>
<proteinExistence type="predicted"/>
<name>A0A2N4U9L1_9BURK</name>
<dbReference type="Proteomes" id="UP000234190">
    <property type="component" value="Unassembled WGS sequence"/>
</dbReference>
<reference evidence="1 2" key="1">
    <citation type="submission" date="2017-10" db="EMBL/GenBank/DDBJ databases">
        <title>Two draft genome sequences of Pusillimonas sp. strains isolated from a nitrate- and radionuclide-contaminated groundwater in Russia.</title>
        <authorList>
            <person name="Grouzdev D.S."/>
            <person name="Tourova T.P."/>
            <person name="Goeva M.A."/>
            <person name="Babich T.L."/>
            <person name="Sokolova D.S."/>
            <person name="Abdullin R."/>
            <person name="Poltaraus A.B."/>
            <person name="Toshchakov S.V."/>
            <person name="Nazina T.N."/>
        </authorList>
    </citation>
    <scope>NUCLEOTIDE SEQUENCE [LARGE SCALE GENOMIC DNA]</scope>
    <source>
        <strain evidence="1 2">JR1/69-3-13</strain>
    </source>
</reference>